<organism evidence="3 4">
    <name type="scientific">Paenibacillus kyungheensis</name>
    <dbReference type="NCBI Taxonomy" id="1452732"/>
    <lineage>
        <taxon>Bacteria</taxon>
        <taxon>Bacillati</taxon>
        <taxon>Bacillota</taxon>
        <taxon>Bacilli</taxon>
        <taxon>Bacillales</taxon>
        <taxon>Paenibacillaceae</taxon>
        <taxon>Paenibacillus</taxon>
    </lineage>
</organism>
<feature type="transmembrane region" description="Helical" evidence="1">
    <location>
        <begin position="22"/>
        <end position="41"/>
    </location>
</feature>
<dbReference type="Pfam" id="PF16982">
    <property type="entry name" value="Flp1_like"/>
    <property type="match status" value="1"/>
</dbReference>
<evidence type="ECO:0000313" key="4">
    <source>
        <dbReference type="Proteomes" id="UP001220509"/>
    </source>
</evidence>
<dbReference type="AlphaFoldDB" id="A0AAX3M473"/>
<evidence type="ECO:0000259" key="2">
    <source>
        <dbReference type="Pfam" id="PF16982"/>
    </source>
</evidence>
<sequence length="66" mass="7424">MTSLIKGSWTGVQRFWKNEDGVGTLEMVLIIAVLIMIAILFKDAIKTVVGDMLTYMDTQSKTFKQP</sequence>
<keyword evidence="4" id="KW-1185">Reference proteome</keyword>
<evidence type="ECO:0000256" key="1">
    <source>
        <dbReference type="SAM" id="Phobius"/>
    </source>
</evidence>
<protein>
    <submittedName>
        <fullName evidence="3">Flp1 family type IVb pilin</fullName>
    </submittedName>
</protein>
<keyword evidence="1" id="KW-0812">Transmembrane</keyword>
<proteinExistence type="predicted"/>
<evidence type="ECO:0000313" key="3">
    <source>
        <dbReference type="EMBL" id="WCT57065.1"/>
    </source>
</evidence>
<dbReference type="EMBL" id="CP117416">
    <property type="protein sequence ID" value="WCT57065.1"/>
    <property type="molecule type" value="Genomic_DNA"/>
</dbReference>
<keyword evidence="1" id="KW-1133">Transmembrane helix</keyword>
<reference evidence="3 4" key="1">
    <citation type="submission" date="2023-02" db="EMBL/GenBank/DDBJ databases">
        <title>Genome sequence of Paenibacillus kyungheensis KACC 18744.</title>
        <authorList>
            <person name="Kim S."/>
            <person name="Heo J."/>
            <person name="Kwon S.-W."/>
        </authorList>
    </citation>
    <scope>NUCLEOTIDE SEQUENCE [LARGE SCALE GENOMIC DNA]</scope>
    <source>
        <strain evidence="3 4">KACC 18744</strain>
    </source>
</reference>
<gene>
    <name evidence="3" type="ORF">PQ456_06000</name>
</gene>
<keyword evidence="1" id="KW-0472">Membrane</keyword>
<dbReference type="InterPro" id="IPR031564">
    <property type="entry name" value="Flp1-like"/>
</dbReference>
<dbReference type="KEGG" id="pka:PQ456_06000"/>
<accession>A0AAX3M473</accession>
<dbReference type="Proteomes" id="UP001220509">
    <property type="component" value="Chromosome"/>
</dbReference>
<feature type="domain" description="Putative Flagellin Flp1-like" evidence="2">
    <location>
        <begin position="14"/>
        <end position="61"/>
    </location>
</feature>
<dbReference type="RefSeq" id="WP_273615314.1">
    <property type="nucleotide sequence ID" value="NZ_CP117416.1"/>
</dbReference>
<name>A0AAX3M473_9BACL</name>